<evidence type="ECO:0000259" key="3">
    <source>
        <dbReference type="Pfam" id="PF14016"/>
    </source>
</evidence>
<sequence>MPVPSSPAALPLALVAGTMVVTVAACGGSTAQAPTATSPAVATSSVVAPTTSTAPATSAAASPTSGSSSTPSGSPGGSGSGSGCGVGSLKITYANDTGGGGAGSVAGALTFRNTGSTACTLSGFPGVSFVGGGNGTQVGQAATRTDGAVKERTLEPGKAVKAALRRTQPGNYGDDCGQTKVDGFRVFPPGSTESAFVAFPTTGCRSADVPLLQVGPVG</sequence>
<feature type="signal peptide" evidence="2">
    <location>
        <begin position="1"/>
        <end position="24"/>
    </location>
</feature>
<feature type="domain" description="DUF4232" evidence="3">
    <location>
        <begin position="84"/>
        <end position="217"/>
    </location>
</feature>
<evidence type="ECO:0000313" key="4">
    <source>
        <dbReference type="EMBL" id="GAA3549309.1"/>
    </source>
</evidence>
<keyword evidence="5" id="KW-1185">Reference proteome</keyword>
<accession>A0ABP6WFC5</accession>
<dbReference type="InterPro" id="IPR025326">
    <property type="entry name" value="DUF4232"/>
</dbReference>
<dbReference type="Pfam" id="PF14016">
    <property type="entry name" value="DUF4232"/>
    <property type="match status" value="1"/>
</dbReference>
<gene>
    <name evidence="4" type="ORF">GCM10022197_00150</name>
</gene>
<dbReference type="RefSeq" id="WP_204912798.1">
    <property type="nucleotide sequence ID" value="NZ_BAAAYR010000001.1"/>
</dbReference>
<reference evidence="5" key="1">
    <citation type="journal article" date="2019" name="Int. J. Syst. Evol. Microbiol.">
        <title>The Global Catalogue of Microorganisms (GCM) 10K type strain sequencing project: providing services to taxonomists for standard genome sequencing and annotation.</title>
        <authorList>
            <consortium name="The Broad Institute Genomics Platform"/>
            <consortium name="The Broad Institute Genome Sequencing Center for Infectious Disease"/>
            <person name="Wu L."/>
            <person name="Ma J."/>
        </authorList>
    </citation>
    <scope>NUCLEOTIDE SEQUENCE [LARGE SCALE GENOMIC DNA]</scope>
    <source>
        <strain evidence="5">JCM 16540</strain>
    </source>
</reference>
<feature type="compositionally biased region" description="Low complexity" evidence="1">
    <location>
        <begin position="54"/>
        <end position="73"/>
    </location>
</feature>
<feature type="chain" id="PRO_5046106294" description="DUF4232 domain-containing protein" evidence="2">
    <location>
        <begin position="25"/>
        <end position="218"/>
    </location>
</feature>
<proteinExistence type="predicted"/>
<feature type="region of interest" description="Disordered" evidence="1">
    <location>
        <begin position="54"/>
        <end position="81"/>
    </location>
</feature>
<dbReference type="EMBL" id="BAAAYR010000001">
    <property type="protein sequence ID" value="GAA3549309.1"/>
    <property type="molecule type" value="Genomic_DNA"/>
</dbReference>
<name>A0ABP6WFC5_9ACTN</name>
<comment type="caution">
    <text evidence="4">The sequence shown here is derived from an EMBL/GenBank/DDBJ whole genome shotgun (WGS) entry which is preliminary data.</text>
</comment>
<evidence type="ECO:0000256" key="2">
    <source>
        <dbReference type="SAM" id="SignalP"/>
    </source>
</evidence>
<evidence type="ECO:0000313" key="5">
    <source>
        <dbReference type="Proteomes" id="UP001500767"/>
    </source>
</evidence>
<dbReference type="Proteomes" id="UP001500767">
    <property type="component" value="Unassembled WGS sequence"/>
</dbReference>
<organism evidence="4 5">
    <name type="scientific">Microlunatus spumicola</name>
    <dbReference type="NCBI Taxonomy" id="81499"/>
    <lineage>
        <taxon>Bacteria</taxon>
        <taxon>Bacillati</taxon>
        <taxon>Actinomycetota</taxon>
        <taxon>Actinomycetes</taxon>
        <taxon>Propionibacteriales</taxon>
        <taxon>Propionibacteriaceae</taxon>
        <taxon>Microlunatus</taxon>
    </lineage>
</organism>
<protein>
    <recommendedName>
        <fullName evidence="3">DUF4232 domain-containing protein</fullName>
    </recommendedName>
</protein>
<keyword evidence="2" id="KW-0732">Signal</keyword>
<evidence type="ECO:0000256" key="1">
    <source>
        <dbReference type="SAM" id="MobiDB-lite"/>
    </source>
</evidence>